<gene>
    <name evidence="3" type="ORF">GCM10023320_21600</name>
</gene>
<dbReference type="Pfam" id="PF00561">
    <property type="entry name" value="Abhydrolase_1"/>
    <property type="match status" value="1"/>
</dbReference>
<reference evidence="4" key="1">
    <citation type="journal article" date="2019" name="Int. J. Syst. Evol. Microbiol.">
        <title>The Global Catalogue of Microorganisms (GCM) 10K type strain sequencing project: providing services to taxonomists for standard genome sequencing and annotation.</title>
        <authorList>
            <consortium name="The Broad Institute Genomics Platform"/>
            <consortium name="The Broad Institute Genome Sequencing Center for Infectious Disease"/>
            <person name="Wu L."/>
            <person name="Ma J."/>
        </authorList>
    </citation>
    <scope>NUCLEOTIDE SEQUENCE [LARGE SCALE GENOMIC DNA]</scope>
    <source>
        <strain evidence="4">JCM 18302</strain>
    </source>
</reference>
<dbReference type="PRINTS" id="PR00111">
    <property type="entry name" value="ABHYDROLASE"/>
</dbReference>
<dbReference type="InterPro" id="IPR000073">
    <property type="entry name" value="AB_hydrolase_1"/>
</dbReference>
<dbReference type="PANTHER" id="PTHR43329">
    <property type="entry name" value="EPOXIDE HYDROLASE"/>
    <property type="match status" value="1"/>
</dbReference>
<keyword evidence="1 3" id="KW-0378">Hydrolase</keyword>
<dbReference type="RefSeq" id="WP_345604797.1">
    <property type="nucleotide sequence ID" value="NZ_BAABJO010000007.1"/>
</dbReference>
<dbReference type="GO" id="GO:0016787">
    <property type="term" value="F:hydrolase activity"/>
    <property type="evidence" value="ECO:0007669"/>
    <property type="project" value="UniProtKB-KW"/>
</dbReference>
<sequence length="289" mass="31426">MLNGSVRTAKRGGLIFDVRELGPPDGDPVLLLHGFPQRGDSWHAVATRLAERGYRTLAPDQRGYSPRARPAGRDAYRLGEMVDDALAVVDGLVGRAARVHIVGHDWGAAVAWRLAARHGERVRTLTAVSVPPPAAYLRSLVTTRQGLASWYVYAFQLPWLPERLLAANGGPFSRRLVAALRRTGQSKDAAQRDAAGLADPAALRAALNWYRGMFSGPPGDPDPPVGVPTLFVWSDGDTALTRQSTELVRDHVAGPFRYAELRGVSHWIPDEAPDQLADLVLEHLAEHPA</sequence>
<keyword evidence="4" id="KW-1185">Reference proteome</keyword>
<evidence type="ECO:0000259" key="2">
    <source>
        <dbReference type="Pfam" id="PF00561"/>
    </source>
</evidence>
<protein>
    <submittedName>
        <fullName evidence="3">Alpha/beta fold hydrolase</fullName>
    </submittedName>
</protein>
<accession>A0ABP9NLD9</accession>
<dbReference type="InterPro" id="IPR029058">
    <property type="entry name" value="AB_hydrolase_fold"/>
</dbReference>
<proteinExistence type="predicted"/>
<name>A0ABP9NLD9_9PSEU</name>
<dbReference type="EMBL" id="BAABJO010000007">
    <property type="protein sequence ID" value="GAA5118157.1"/>
    <property type="molecule type" value="Genomic_DNA"/>
</dbReference>
<feature type="domain" description="AB hydrolase-1" evidence="2">
    <location>
        <begin position="28"/>
        <end position="194"/>
    </location>
</feature>
<organism evidence="3 4">
    <name type="scientific">Pseudonocardia adelaidensis</name>
    <dbReference type="NCBI Taxonomy" id="648754"/>
    <lineage>
        <taxon>Bacteria</taxon>
        <taxon>Bacillati</taxon>
        <taxon>Actinomycetota</taxon>
        <taxon>Actinomycetes</taxon>
        <taxon>Pseudonocardiales</taxon>
        <taxon>Pseudonocardiaceae</taxon>
        <taxon>Pseudonocardia</taxon>
    </lineage>
</organism>
<evidence type="ECO:0000256" key="1">
    <source>
        <dbReference type="ARBA" id="ARBA00022801"/>
    </source>
</evidence>
<evidence type="ECO:0000313" key="4">
    <source>
        <dbReference type="Proteomes" id="UP001500804"/>
    </source>
</evidence>
<dbReference type="InterPro" id="IPR000639">
    <property type="entry name" value="Epox_hydrolase-like"/>
</dbReference>
<dbReference type="SUPFAM" id="SSF53474">
    <property type="entry name" value="alpha/beta-Hydrolases"/>
    <property type="match status" value="1"/>
</dbReference>
<comment type="caution">
    <text evidence="3">The sequence shown here is derived from an EMBL/GenBank/DDBJ whole genome shotgun (WGS) entry which is preliminary data.</text>
</comment>
<dbReference type="Proteomes" id="UP001500804">
    <property type="component" value="Unassembled WGS sequence"/>
</dbReference>
<dbReference type="PRINTS" id="PR00412">
    <property type="entry name" value="EPOXHYDRLASE"/>
</dbReference>
<evidence type="ECO:0000313" key="3">
    <source>
        <dbReference type="EMBL" id="GAA5118157.1"/>
    </source>
</evidence>
<dbReference type="Gene3D" id="3.40.50.1820">
    <property type="entry name" value="alpha/beta hydrolase"/>
    <property type="match status" value="1"/>
</dbReference>